<keyword evidence="1" id="KW-0732">Signal</keyword>
<evidence type="ECO:0000313" key="3">
    <source>
        <dbReference type="Proteomes" id="UP000321949"/>
    </source>
</evidence>
<comment type="caution">
    <text evidence="2">The sequence shown here is derived from an EMBL/GenBank/DDBJ whole genome shotgun (WGS) entry which is preliminary data.</text>
</comment>
<dbReference type="PROSITE" id="PS51257">
    <property type="entry name" value="PROKAR_LIPOPROTEIN"/>
    <property type="match status" value="1"/>
</dbReference>
<sequence>MTSKLLTLAAAAALALTLGACSSSPTPSPPSPAATADGECAGVTVIVDAGDLADADEVSSEACIETGEAVIAADAFAEAGVETVGTTQYPEDIVCRVNGAPAADEVLVAEDGTEYTETCESMPAAFAYWSLWEKPAGGEWGYATEGAATLSLEPGDSVELLFTLNGEPAAPTP</sequence>
<protein>
    <recommendedName>
        <fullName evidence="4">DUF4430 domain-containing protein</fullName>
    </recommendedName>
</protein>
<keyword evidence="3" id="KW-1185">Reference proteome</keyword>
<feature type="chain" id="PRO_5039356355" description="DUF4430 domain-containing protein" evidence="1">
    <location>
        <begin position="21"/>
        <end position="173"/>
    </location>
</feature>
<evidence type="ECO:0000313" key="2">
    <source>
        <dbReference type="EMBL" id="TXK11317.1"/>
    </source>
</evidence>
<dbReference type="OrthoDB" id="4401005at2"/>
<dbReference type="EMBL" id="VRSX01000003">
    <property type="protein sequence ID" value="TXK11317.1"/>
    <property type="molecule type" value="Genomic_DNA"/>
</dbReference>
<evidence type="ECO:0008006" key="4">
    <source>
        <dbReference type="Google" id="ProtNLM"/>
    </source>
</evidence>
<dbReference type="RefSeq" id="WP_147051092.1">
    <property type="nucleotide sequence ID" value="NZ_BKAH01000012.1"/>
</dbReference>
<name>A0A5C8HXS3_9MICO</name>
<organism evidence="2 3">
    <name type="scientific">Microbacterium saccharophilum</name>
    <dbReference type="NCBI Taxonomy" id="1213358"/>
    <lineage>
        <taxon>Bacteria</taxon>
        <taxon>Bacillati</taxon>
        <taxon>Actinomycetota</taxon>
        <taxon>Actinomycetes</taxon>
        <taxon>Micrococcales</taxon>
        <taxon>Microbacteriaceae</taxon>
        <taxon>Microbacterium</taxon>
    </lineage>
</organism>
<dbReference type="AlphaFoldDB" id="A0A5C8HXS3"/>
<gene>
    <name evidence="2" type="ORF">FVP74_08205</name>
</gene>
<proteinExistence type="predicted"/>
<dbReference type="Proteomes" id="UP000321949">
    <property type="component" value="Unassembled WGS sequence"/>
</dbReference>
<feature type="signal peptide" evidence="1">
    <location>
        <begin position="1"/>
        <end position="20"/>
    </location>
</feature>
<accession>A0A5C8HXS3</accession>
<reference evidence="2 3" key="1">
    <citation type="submission" date="2019-08" db="EMBL/GenBank/DDBJ databases">
        <authorList>
            <person name="Dong K."/>
        </authorList>
    </citation>
    <scope>NUCLEOTIDE SEQUENCE [LARGE SCALE GENOMIC DNA]</scope>
    <source>
        <strain evidence="2 3">K-1</strain>
    </source>
</reference>
<evidence type="ECO:0000256" key="1">
    <source>
        <dbReference type="SAM" id="SignalP"/>
    </source>
</evidence>